<proteinExistence type="predicted"/>
<protein>
    <submittedName>
        <fullName evidence="1">Uncharacterized protein</fullName>
    </submittedName>
</protein>
<dbReference type="EMBL" id="GBRH01279841">
    <property type="protein sequence ID" value="JAD18054.1"/>
    <property type="molecule type" value="Transcribed_RNA"/>
</dbReference>
<accession>A0A0A9FY36</accession>
<dbReference type="EMBL" id="GBRH01180136">
    <property type="protein sequence ID" value="JAE17760.1"/>
    <property type="molecule type" value="Transcribed_RNA"/>
</dbReference>
<sequence>MQRHTILLTELGIIYLNH</sequence>
<reference evidence="1" key="2">
    <citation type="journal article" date="2015" name="Data Brief">
        <title>Shoot transcriptome of the giant reed, Arundo donax.</title>
        <authorList>
            <person name="Barrero R.A."/>
            <person name="Guerrero F.D."/>
            <person name="Moolhuijzen P."/>
            <person name="Goolsby J.A."/>
            <person name="Tidwell J."/>
            <person name="Bellgard S.E."/>
            <person name="Bellgard M.I."/>
        </authorList>
    </citation>
    <scope>NUCLEOTIDE SEQUENCE</scope>
    <source>
        <tissue evidence="1">Shoot tissue taken approximately 20 cm above the soil surface</tissue>
    </source>
</reference>
<name>A0A0A9FY36_ARUDO</name>
<evidence type="ECO:0000313" key="1">
    <source>
        <dbReference type="EMBL" id="JAE17760.1"/>
    </source>
</evidence>
<reference evidence="1" key="1">
    <citation type="submission" date="2014-09" db="EMBL/GenBank/DDBJ databases">
        <authorList>
            <person name="Magalhaes I.L.F."/>
            <person name="Oliveira U."/>
            <person name="Santos F.R."/>
            <person name="Vidigal T.H.D.A."/>
            <person name="Brescovit A.D."/>
            <person name="Santos A.J."/>
        </authorList>
    </citation>
    <scope>NUCLEOTIDE SEQUENCE</scope>
    <source>
        <tissue evidence="1">Shoot tissue taken approximately 20 cm above the soil surface</tissue>
    </source>
</reference>
<dbReference type="AlphaFoldDB" id="A0A0A9FY36"/>
<organism evidence="1">
    <name type="scientific">Arundo donax</name>
    <name type="common">Giant reed</name>
    <name type="synonym">Donax arundinaceus</name>
    <dbReference type="NCBI Taxonomy" id="35708"/>
    <lineage>
        <taxon>Eukaryota</taxon>
        <taxon>Viridiplantae</taxon>
        <taxon>Streptophyta</taxon>
        <taxon>Embryophyta</taxon>
        <taxon>Tracheophyta</taxon>
        <taxon>Spermatophyta</taxon>
        <taxon>Magnoliopsida</taxon>
        <taxon>Liliopsida</taxon>
        <taxon>Poales</taxon>
        <taxon>Poaceae</taxon>
        <taxon>PACMAD clade</taxon>
        <taxon>Arundinoideae</taxon>
        <taxon>Arundineae</taxon>
        <taxon>Arundo</taxon>
    </lineage>
</organism>